<evidence type="ECO:0000313" key="7">
    <source>
        <dbReference type="Proteomes" id="UP000830434"/>
    </source>
</evidence>
<evidence type="ECO:0000256" key="5">
    <source>
        <dbReference type="SAM" id="MobiDB-lite"/>
    </source>
</evidence>
<evidence type="ECO:0000256" key="3">
    <source>
        <dbReference type="ARBA" id="ARBA00022898"/>
    </source>
</evidence>
<dbReference type="Gene3D" id="3.90.1150.10">
    <property type="entry name" value="Aspartate Aminotransferase, domain 1"/>
    <property type="match status" value="1"/>
</dbReference>
<evidence type="ECO:0000313" key="6">
    <source>
        <dbReference type="EMBL" id="UPW01218.1"/>
    </source>
</evidence>
<dbReference type="GO" id="GO:0008483">
    <property type="term" value="F:transaminase activity"/>
    <property type="evidence" value="ECO:0007669"/>
    <property type="project" value="UniProtKB-KW"/>
</dbReference>
<dbReference type="InterPro" id="IPR015421">
    <property type="entry name" value="PyrdxlP-dep_Trfase_major"/>
</dbReference>
<dbReference type="KEGG" id="haxz:M0R88_03715"/>
<dbReference type="EMBL" id="CP096658">
    <property type="protein sequence ID" value="UPW01218.1"/>
    <property type="molecule type" value="Genomic_DNA"/>
</dbReference>
<feature type="region of interest" description="Disordered" evidence="5">
    <location>
        <begin position="412"/>
        <end position="432"/>
    </location>
</feature>
<keyword evidence="3" id="KW-0663">Pyridoxal phosphate</keyword>
<dbReference type="GeneID" id="72188932"/>
<dbReference type="GO" id="GO:0004123">
    <property type="term" value="F:cystathionine gamma-lyase activity"/>
    <property type="evidence" value="ECO:0007669"/>
    <property type="project" value="TreeGrafter"/>
</dbReference>
<dbReference type="GO" id="GO:0030170">
    <property type="term" value="F:pyridoxal phosphate binding"/>
    <property type="evidence" value="ECO:0007669"/>
    <property type="project" value="InterPro"/>
</dbReference>
<protein>
    <submittedName>
        <fullName evidence="6">PLP-dependent aspartate aminotransferase family protein</fullName>
    </submittedName>
</protein>
<evidence type="ECO:0000256" key="2">
    <source>
        <dbReference type="ARBA" id="ARBA00009077"/>
    </source>
</evidence>
<dbReference type="SUPFAM" id="SSF53383">
    <property type="entry name" value="PLP-dependent transferases"/>
    <property type="match status" value="1"/>
</dbReference>
<dbReference type="AlphaFoldDB" id="A0A8U0IKD2"/>
<dbReference type="InterPro" id="IPR015424">
    <property type="entry name" value="PyrdxlP-dep_Trfase"/>
</dbReference>
<dbReference type="RefSeq" id="WP_248655623.1">
    <property type="nucleotide sequence ID" value="NZ_CP096658.1"/>
</dbReference>
<dbReference type="GO" id="GO:0005737">
    <property type="term" value="C:cytoplasm"/>
    <property type="evidence" value="ECO:0007669"/>
    <property type="project" value="TreeGrafter"/>
</dbReference>
<accession>A0A8U0IKD2</accession>
<keyword evidence="6" id="KW-0032">Aminotransferase</keyword>
<sequence length="432" mass="46099">MSSGKPTGADDGRGDKRFETLSVTYGEEPDLSGGVGDVTSPIHLASTYAVDGIDMDTALEDLDPDEDEFLYTRLSNPTRHAVEKRVAALEGGDHAMAFASGTSAIVSTVMAAVEPGDHVVAFEDLYGGTNTMLKELFRDKLNVAVDFVDATDPEEVRAAATDETALLWMETPTNPLLRLCDIEEMAAIADECDALLGVDNTFMGPYFQRPLELGADVVVHSTTKYINGHSDSLGGVAVLSDDDYAQEIGFLQQVGMGNVMAPFDAYMVLRGMKTLPLRMRQHETNAAEVAAYLESHDRVAAVRYPGLESHPQHDLADDQMDGHGGVLSFELDGGLDAVEHFVAALDEFTLAVSLGGVESLIEHPASMTHSPLPAEERAELGITDGLLRVSVGVEHPKDLLADLERGFEAVADAASNGESATDEATETAVGDD</sequence>
<dbReference type="InterPro" id="IPR015422">
    <property type="entry name" value="PyrdxlP-dep_Trfase_small"/>
</dbReference>
<comment type="cofactor">
    <cofactor evidence="1">
        <name>pyridoxal 5'-phosphate</name>
        <dbReference type="ChEBI" id="CHEBI:597326"/>
    </cofactor>
</comment>
<dbReference type="Gene3D" id="3.40.640.10">
    <property type="entry name" value="Type I PLP-dependent aspartate aminotransferase-like (Major domain)"/>
    <property type="match status" value="1"/>
</dbReference>
<proteinExistence type="inferred from homology"/>
<dbReference type="PROSITE" id="PS00868">
    <property type="entry name" value="CYS_MET_METAB_PP"/>
    <property type="match status" value="1"/>
</dbReference>
<dbReference type="CDD" id="cd00614">
    <property type="entry name" value="CGS_like"/>
    <property type="match status" value="1"/>
</dbReference>
<dbReference type="InterPro" id="IPR054542">
    <property type="entry name" value="Cys_met_metab_PP"/>
</dbReference>
<organism evidence="6 7">
    <name type="scientific">Halorussus gelatinilyticus</name>
    <dbReference type="NCBI Taxonomy" id="2937524"/>
    <lineage>
        <taxon>Archaea</taxon>
        <taxon>Methanobacteriati</taxon>
        <taxon>Methanobacteriota</taxon>
        <taxon>Stenosarchaea group</taxon>
        <taxon>Halobacteria</taxon>
        <taxon>Halobacteriales</taxon>
        <taxon>Haladaptataceae</taxon>
        <taxon>Halorussus</taxon>
    </lineage>
</organism>
<dbReference type="InterPro" id="IPR000277">
    <property type="entry name" value="Cys/Met-Metab_PyrdxlP-dep_enz"/>
</dbReference>
<feature type="compositionally biased region" description="Acidic residues" evidence="5">
    <location>
        <begin position="420"/>
        <end position="432"/>
    </location>
</feature>
<dbReference type="PANTHER" id="PTHR11808:SF15">
    <property type="entry name" value="CYSTATHIONINE GAMMA-LYASE"/>
    <property type="match status" value="1"/>
</dbReference>
<dbReference type="FunFam" id="3.40.640.10:FF:000046">
    <property type="entry name" value="Cystathionine gamma-lyase"/>
    <property type="match status" value="1"/>
</dbReference>
<dbReference type="Proteomes" id="UP000830434">
    <property type="component" value="Chromosome"/>
</dbReference>
<dbReference type="FunFam" id="3.90.1150.10:FF:000008">
    <property type="entry name" value="Cystathionine gamma-synthase"/>
    <property type="match status" value="1"/>
</dbReference>
<keyword evidence="4" id="KW-0456">Lyase</keyword>
<name>A0A8U0IKD2_9EURY</name>
<dbReference type="Pfam" id="PF01053">
    <property type="entry name" value="Cys_Met_Meta_PP"/>
    <property type="match status" value="1"/>
</dbReference>
<evidence type="ECO:0000256" key="1">
    <source>
        <dbReference type="ARBA" id="ARBA00001933"/>
    </source>
</evidence>
<dbReference type="GO" id="GO:0019346">
    <property type="term" value="P:transsulfuration"/>
    <property type="evidence" value="ECO:0007669"/>
    <property type="project" value="InterPro"/>
</dbReference>
<keyword evidence="7" id="KW-1185">Reference proteome</keyword>
<dbReference type="PIRSF" id="PIRSF001434">
    <property type="entry name" value="CGS"/>
    <property type="match status" value="1"/>
</dbReference>
<comment type="similarity">
    <text evidence="2">Belongs to the trans-sulfuration enzymes family.</text>
</comment>
<reference evidence="6" key="1">
    <citation type="submission" date="2022-04" db="EMBL/GenBank/DDBJ databases">
        <title>Diverse halophilic archaea isolated from saline environments.</title>
        <authorList>
            <person name="Cui H.-L."/>
        </authorList>
    </citation>
    <scope>NUCLEOTIDE SEQUENCE</scope>
    <source>
        <strain evidence="6">XZYJT40</strain>
    </source>
</reference>
<dbReference type="PANTHER" id="PTHR11808">
    <property type="entry name" value="TRANS-SULFURATION ENZYME FAMILY MEMBER"/>
    <property type="match status" value="1"/>
</dbReference>
<keyword evidence="6" id="KW-0808">Transferase</keyword>
<gene>
    <name evidence="6" type="ORF">M0R88_03715</name>
</gene>
<evidence type="ECO:0000256" key="4">
    <source>
        <dbReference type="ARBA" id="ARBA00023239"/>
    </source>
</evidence>
<dbReference type="GO" id="GO:0019343">
    <property type="term" value="P:cysteine biosynthetic process via cystathionine"/>
    <property type="evidence" value="ECO:0007669"/>
    <property type="project" value="TreeGrafter"/>
</dbReference>